<evidence type="ECO:0000256" key="3">
    <source>
        <dbReference type="ARBA" id="ARBA00021315"/>
    </source>
</evidence>
<feature type="coiled-coil region" evidence="10">
    <location>
        <begin position="158"/>
        <end position="235"/>
    </location>
</feature>
<comment type="caution">
    <text evidence="12">The sequence shown here is derived from an EMBL/GenBank/DDBJ whole genome shotgun (WGS) entry which is preliminary data.</text>
</comment>
<dbReference type="Proteomes" id="UP000539953">
    <property type="component" value="Unassembled WGS sequence"/>
</dbReference>
<dbReference type="PIRSF" id="PIRSF003128">
    <property type="entry name" value="RecN"/>
    <property type="match status" value="1"/>
</dbReference>
<dbReference type="GO" id="GO:0043590">
    <property type="term" value="C:bacterial nucleoid"/>
    <property type="evidence" value="ECO:0007669"/>
    <property type="project" value="TreeGrafter"/>
</dbReference>
<evidence type="ECO:0000256" key="5">
    <source>
        <dbReference type="ARBA" id="ARBA00022763"/>
    </source>
</evidence>
<comment type="similarity">
    <text evidence="2 9">Belongs to the RecN family.</text>
</comment>
<feature type="domain" description="AAA+ ATPase" evidence="11">
    <location>
        <begin position="21"/>
        <end position="499"/>
    </location>
</feature>
<keyword evidence="7 9" id="KW-0234">DNA repair</keyword>
<feature type="coiled-coil region" evidence="10">
    <location>
        <begin position="335"/>
        <end position="362"/>
    </location>
</feature>
<keyword evidence="5 9" id="KW-0227">DNA damage</keyword>
<evidence type="ECO:0000256" key="1">
    <source>
        <dbReference type="ARBA" id="ARBA00003618"/>
    </source>
</evidence>
<comment type="function">
    <text evidence="1 9">May be involved in recombinational repair of damaged DNA.</text>
</comment>
<evidence type="ECO:0000256" key="9">
    <source>
        <dbReference type="PIRNR" id="PIRNR003128"/>
    </source>
</evidence>
<proteinExistence type="inferred from homology"/>
<accession>A0A7W8FVZ7</accession>
<dbReference type="Pfam" id="PF02463">
    <property type="entry name" value="SMC_N"/>
    <property type="match status" value="1"/>
</dbReference>
<keyword evidence="4" id="KW-0547">Nucleotide-binding</keyword>
<evidence type="ECO:0000256" key="8">
    <source>
        <dbReference type="ARBA" id="ARBA00033408"/>
    </source>
</evidence>
<evidence type="ECO:0000313" key="12">
    <source>
        <dbReference type="EMBL" id="MBB5183698.1"/>
    </source>
</evidence>
<dbReference type="CDD" id="cd03241">
    <property type="entry name" value="ABC_RecN"/>
    <property type="match status" value="1"/>
</dbReference>
<dbReference type="SMART" id="SM00382">
    <property type="entry name" value="AAA"/>
    <property type="match status" value="1"/>
</dbReference>
<dbReference type="PANTHER" id="PTHR11059:SF0">
    <property type="entry name" value="DNA REPAIR PROTEIN RECN"/>
    <property type="match status" value="1"/>
</dbReference>
<keyword evidence="6" id="KW-0067">ATP-binding</keyword>
<dbReference type="NCBIfam" id="TIGR00634">
    <property type="entry name" value="recN"/>
    <property type="match status" value="1"/>
</dbReference>
<dbReference type="GO" id="GO:0005524">
    <property type="term" value="F:ATP binding"/>
    <property type="evidence" value="ECO:0007669"/>
    <property type="project" value="UniProtKB-KW"/>
</dbReference>
<dbReference type="InterPro" id="IPR003395">
    <property type="entry name" value="RecF/RecN/SMC_N"/>
</dbReference>
<dbReference type="InterPro" id="IPR027417">
    <property type="entry name" value="P-loop_NTPase"/>
</dbReference>
<sequence>MIEQLMVRDYILFKYAVVDFTDGMTAITGETGAGKSLLIDAIGYVSGRRITSNVVRKGAKKAVIQMVISCEDPSLREYLEENGFEADEHLIIQRTITDNQKSTIRVNQQITTLAFVRSLTARCIDVHSQMDTYQLMRPDVQLNLLDQYCQTQELRRQVQAAYQRLRSVQDHLRQLENETLSDDELDYINTRYNEIVDAEIGEQEAEELDEKIRTITEAEKNSEQIRDALYRLEGEGNVSDQLFDAAKELEKSEITESEAEKLNDLYYDVQEMIEQLKEKMESFQNEAQDLNALQERRYLIRSLIRKNGGSYEAMMAQKEAYLQKIDAIIHRDDVLRKVKKELAQAEAEYKKLAGELSQKRQARFAELQTAVEHHCHDIMLEHARFAIRRTEKPASADGIDDLEFVVSMNPGQDFSPLKESASGGELSRLMLALKVVFQSESGVQTIIFDEIDTGVSGKVAFAMGQKMKQLSRSYQVLCITHLASIAAWADTHFKVEKSSSDRSTVTEVHRLDESESLEELAIMSSGKASAIGIKAARELKARVKNG</sequence>
<evidence type="ECO:0000256" key="2">
    <source>
        <dbReference type="ARBA" id="ARBA00009441"/>
    </source>
</evidence>
<dbReference type="InterPro" id="IPR004604">
    <property type="entry name" value="DNA_recomb/repair_RecN"/>
</dbReference>
<evidence type="ECO:0000313" key="13">
    <source>
        <dbReference type="Proteomes" id="UP000539953"/>
    </source>
</evidence>
<reference evidence="12 13" key="1">
    <citation type="submission" date="2020-08" db="EMBL/GenBank/DDBJ databases">
        <title>Genomic Encyclopedia of Type Strains, Phase IV (KMG-IV): sequencing the most valuable type-strain genomes for metagenomic binning, comparative biology and taxonomic classification.</title>
        <authorList>
            <person name="Goeker M."/>
        </authorList>
    </citation>
    <scope>NUCLEOTIDE SEQUENCE [LARGE SCALE GENOMIC DNA]</scope>
    <source>
        <strain evidence="12 13">DSM 25799</strain>
    </source>
</reference>
<keyword evidence="13" id="KW-1185">Reference proteome</keyword>
<evidence type="ECO:0000256" key="6">
    <source>
        <dbReference type="ARBA" id="ARBA00022840"/>
    </source>
</evidence>
<dbReference type="GO" id="GO:0006310">
    <property type="term" value="P:DNA recombination"/>
    <property type="evidence" value="ECO:0007669"/>
    <property type="project" value="InterPro"/>
</dbReference>
<evidence type="ECO:0000256" key="7">
    <source>
        <dbReference type="ARBA" id="ARBA00023204"/>
    </source>
</evidence>
<feature type="coiled-coil region" evidence="10">
    <location>
        <begin position="259"/>
        <end position="296"/>
    </location>
</feature>
<dbReference type="AlphaFoldDB" id="A0A7W8FVZ7"/>
<gene>
    <name evidence="12" type="ORF">HNQ47_001737</name>
</gene>
<dbReference type="SUPFAM" id="SSF52540">
    <property type="entry name" value="P-loop containing nucleoside triphosphate hydrolases"/>
    <property type="match status" value="2"/>
</dbReference>
<dbReference type="EMBL" id="JACHHK010000007">
    <property type="protein sequence ID" value="MBB5183698.1"/>
    <property type="molecule type" value="Genomic_DNA"/>
</dbReference>
<dbReference type="GO" id="GO:0006281">
    <property type="term" value="P:DNA repair"/>
    <property type="evidence" value="ECO:0007669"/>
    <property type="project" value="UniProtKB-KW"/>
</dbReference>
<keyword evidence="10" id="KW-0175">Coiled coil</keyword>
<evidence type="ECO:0000256" key="10">
    <source>
        <dbReference type="SAM" id="Coils"/>
    </source>
</evidence>
<evidence type="ECO:0000256" key="4">
    <source>
        <dbReference type="ARBA" id="ARBA00022741"/>
    </source>
</evidence>
<dbReference type="InterPro" id="IPR003593">
    <property type="entry name" value="AAA+_ATPase"/>
</dbReference>
<name>A0A7W8FVZ7_9FIRM</name>
<dbReference type="GO" id="GO:0009432">
    <property type="term" value="P:SOS response"/>
    <property type="evidence" value="ECO:0007669"/>
    <property type="project" value="TreeGrafter"/>
</dbReference>
<organism evidence="12 13">
    <name type="scientific">Catenisphaera adipataccumulans</name>
    <dbReference type="NCBI Taxonomy" id="700500"/>
    <lineage>
        <taxon>Bacteria</taxon>
        <taxon>Bacillati</taxon>
        <taxon>Bacillota</taxon>
        <taxon>Erysipelotrichia</taxon>
        <taxon>Erysipelotrichales</taxon>
        <taxon>Erysipelotrichaceae</taxon>
        <taxon>Catenisphaera</taxon>
    </lineage>
</organism>
<dbReference type="Gene3D" id="3.40.50.300">
    <property type="entry name" value="P-loop containing nucleotide triphosphate hydrolases"/>
    <property type="match status" value="2"/>
</dbReference>
<evidence type="ECO:0000259" key="11">
    <source>
        <dbReference type="SMART" id="SM00382"/>
    </source>
</evidence>
<dbReference type="RefSeq" id="WP_183328993.1">
    <property type="nucleotide sequence ID" value="NZ_JACHHK010000007.1"/>
</dbReference>
<dbReference type="PANTHER" id="PTHR11059">
    <property type="entry name" value="DNA REPAIR PROTEIN RECN"/>
    <property type="match status" value="1"/>
</dbReference>
<protein>
    <recommendedName>
        <fullName evidence="3 9">DNA repair protein RecN</fullName>
    </recommendedName>
    <alternativeName>
        <fullName evidence="8 9">Recombination protein N</fullName>
    </alternativeName>
</protein>